<keyword evidence="6 8" id="KW-0560">Oxidoreductase</keyword>
<sequence>MAHSTSAVPTLLVTGCTGQVGFELQAKLATVGRVVALDHTACDLARPDQVRAVVRALRPQVIVNAAGYTDVDRAETEARLAFAVNGVAVGVLAEECLALGSLLVHYSTDYVFDGRKPQPYLETDPTTPLSVYGKSKLAGESAITEIGARALVLRTGWVAGAHGTNFAKTILALGRTRDGLAVIADRFGTPTTAELVATVTAELVQQYWQLGDRHAFPYGLYHLAAAGEASWHTYALEVLTYAQTHGVVLRTLPEQVRAISAAEYPQAASRPTNARLDTGKLQRVFGVALPAWRWGIHSLLDRIL</sequence>
<dbReference type="PANTHER" id="PTHR10491:SF4">
    <property type="entry name" value="METHIONINE ADENOSYLTRANSFERASE 2 SUBUNIT BETA"/>
    <property type="match status" value="1"/>
</dbReference>
<protein>
    <recommendedName>
        <fullName evidence="4 6">dTDP-4-dehydrorhamnose reductase</fullName>
        <ecNumber evidence="3 6">1.1.1.133</ecNumber>
    </recommendedName>
</protein>
<comment type="caution">
    <text evidence="8">The sequence shown here is derived from an EMBL/GenBank/DDBJ whole genome shotgun (WGS) entry which is preliminary data.</text>
</comment>
<dbReference type="EMBL" id="JAMYWC010000003">
    <property type="protein sequence ID" value="MCP1172623.1"/>
    <property type="molecule type" value="Genomic_DNA"/>
</dbReference>
<gene>
    <name evidence="8" type="primary">rfbD</name>
    <name evidence="8" type="ORF">NKG59_09645</name>
</gene>
<dbReference type="Gene3D" id="3.90.25.10">
    <property type="entry name" value="UDP-galactose 4-epimerase, domain 1"/>
    <property type="match status" value="1"/>
</dbReference>
<evidence type="ECO:0000256" key="3">
    <source>
        <dbReference type="ARBA" id="ARBA00012929"/>
    </source>
</evidence>
<evidence type="ECO:0000313" key="8">
    <source>
        <dbReference type="EMBL" id="MCP1172623.1"/>
    </source>
</evidence>
<dbReference type="Gene3D" id="3.40.50.720">
    <property type="entry name" value="NAD(P)-binding Rossmann-like Domain"/>
    <property type="match status" value="1"/>
</dbReference>
<evidence type="ECO:0000313" key="9">
    <source>
        <dbReference type="Proteomes" id="UP001162793"/>
    </source>
</evidence>
<comment type="function">
    <text evidence="6">Catalyzes the reduction of dTDP-6-deoxy-L-lyxo-4-hexulose to yield dTDP-L-rhamnose.</text>
</comment>
<comment type="catalytic activity">
    <reaction evidence="5 6">
        <text>dTDP-beta-L-rhamnose + NADP(+) = dTDP-4-dehydro-beta-L-rhamnose + NADPH + H(+)</text>
        <dbReference type="Rhea" id="RHEA:21796"/>
        <dbReference type="ChEBI" id="CHEBI:15378"/>
        <dbReference type="ChEBI" id="CHEBI:57510"/>
        <dbReference type="ChEBI" id="CHEBI:57783"/>
        <dbReference type="ChEBI" id="CHEBI:58349"/>
        <dbReference type="ChEBI" id="CHEBI:62830"/>
        <dbReference type="EC" id="1.1.1.133"/>
    </reaction>
</comment>
<dbReference type="RefSeq" id="WP_253536545.1">
    <property type="nucleotide sequence ID" value="NZ_JAMYWC010000003.1"/>
</dbReference>
<keyword evidence="6" id="KW-0521">NADP</keyword>
<evidence type="ECO:0000256" key="6">
    <source>
        <dbReference type="RuleBase" id="RU364082"/>
    </source>
</evidence>
<dbReference type="NCBIfam" id="TIGR01214">
    <property type="entry name" value="rmlD"/>
    <property type="match status" value="1"/>
</dbReference>
<dbReference type="InterPro" id="IPR029903">
    <property type="entry name" value="RmlD-like-bd"/>
</dbReference>
<proteinExistence type="inferred from homology"/>
<comment type="pathway">
    <text evidence="1 6">Carbohydrate biosynthesis; dTDP-L-rhamnose biosynthesis.</text>
</comment>
<dbReference type="EC" id="1.1.1.133" evidence="3 6"/>
<dbReference type="GO" id="GO:0019305">
    <property type="term" value="P:dTDP-rhamnose biosynthetic process"/>
    <property type="evidence" value="ECO:0007669"/>
    <property type="project" value="TreeGrafter"/>
</dbReference>
<feature type="domain" description="RmlD-like substrate binding" evidence="7">
    <location>
        <begin position="11"/>
        <end position="302"/>
    </location>
</feature>
<organism evidence="8 9">
    <name type="scientific">Ralstonia chuxiongensis</name>
    <dbReference type="NCBI Taxonomy" id="2957504"/>
    <lineage>
        <taxon>Bacteria</taxon>
        <taxon>Pseudomonadati</taxon>
        <taxon>Pseudomonadota</taxon>
        <taxon>Betaproteobacteria</taxon>
        <taxon>Burkholderiales</taxon>
        <taxon>Burkholderiaceae</taxon>
        <taxon>Ralstonia</taxon>
    </lineage>
</organism>
<evidence type="ECO:0000259" key="7">
    <source>
        <dbReference type="Pfam" id="PF04321"/>
    </source>
</evidence>
<accession>A0AA41WP22</accession>
<dbReference type="Pfam" id="PF04321">
    <property type="entry name" value="RmlD_sub_bind"/>
    <property type="match status" value="1"/>
</dbReference>
<reference evidence="9" key="1">
    <citation type="journal article" date="2023" name="Front. Microbiol.">
        <title>Ralstonia chuxiongensis sp. nov., Ralstonia mojiangensis sp. nov., and Ralstonia soli sp. nov., isolated from tobacco fields, are three novel species in the family Burkholderiaceae.</title>
        <authorList>
            <person name="Lu C.H."/>
            <person name="Zhang Y.Y."/>
            <person name="Jiang N."/>
            <person name="Chen W."/>
            <person name="Shao X."/>
            <person name="Zhao Z.M."/>
            <person name="Lu W.L."/>
            <person name="Hu X."/>
            <person name="Xi Y.X."/>
            <person name="Zou S.Y."/>
            <person name="Wei Q.J."/>
            <person name="Lin Z.L."/>
            <person name="Gong L."/>
            <person name="Gai X.T."/>
            <person name="Zhang L.Q."/>
            <person name="Li J.Y."/>
            <person name="Jin Y."/>
            <person name="Xia Z.Y."/>
        </authorList>
    </citation>
    <scope>NUCLEOTIDE SEQUENCE [LARGE SCALE GENOMIC DNA]</scope>
    <source>
        <strain evidence="9">21YRMH01-3</strain>
    </source>
</reference>
<dbReference type="Proteomes" id="UP001162793">
    <property type="component" value="Unassembled WGS sequence"/>
</dbReference>
<dbReference type="InterPro" id="IPR036291">
    <property type="entry name" value="NAD(P)-bd_dom_sf"/>
</dbReference>
<dbReference type="AlphaFoldDB" id="A0AA41WP22"/>
<dbReference type="PANTHER" id="PTHR10491">
    <property type="entry name" value="DTDP-4-DEHYDRORHAMNOSE REDUCTASE"/>
    <property type="match status" value="1"/>
</dbReference>
<comment type="cofactor">
    <cofactor evidence="6">
        <name>Mg(2+)</name>
        <dbReference type="ChEBI" id="CHEBI:18420"/>
    </cofactor>
    <text evidence="6">Binds 1 Mg(2+) ion per monomer.</text>
</comment>
<keyword evidence="9" id="KW-1185">Reference proteome</keyword>
<evidence type="ECO:0000256" key="1">
    <source>
        <dbReference type="ARBA" id="ARBA00004781"/>
    </source>
</evidence>
<comment type="similarity">
    <text evidence="2 6">Belongs to the dTDP-4-dehydrorhamnose reductase family.</text>
</comment>
<evidence type="ECO:0000256" key="4">
    <source>
        <dbReference type="ARBA" id="ARBA00017099"/>
    </source>
</evidence>
<dbReference type="SUPFAM" id="SSF51735">
    <property type="entry name" value="NAD(P)-binding Rossmann-fold domains"/>
    <property type="match status" value="1"/>
</dbReference>
<evidence type="ECO:0000256" key="2">
    <source>
        <dbReference type="ARBA" id="ARBA00010944"/>
    </source>
</evidence>
<name>A0AA41WP22_9RALS</name>
<dbReference type="GO" id="GO:0005829">
    <property type="term" value="C:cytosol"/>
    <property type="evidence" value="ECO:0007669"/>
    <property type="project" value="TreeGrafter"/>
</dbReference>
<dbReference type="GO" id="GO:0008831">
    <property type="term" value="F:dTDP-4-dehydrorhamnose reductase activity"/>
    <property type="evidence" value="ECO:0007669"/>
    <property type="project" value="UniProtKB-EC"/>
</dbReference>
<dbReference type="InterPro" id="IPR005913">
    <property type="entry name" value="dTDP_dehydrorham_reduct"/>
</dbReference>
<evidence type="ECO:0000256" key="5">
    <source>
        <dbReference type="ARBA" id="ARBA00048200"/>
    </source>
</evidence>
<dbReference type="CDD" id="cd05254">
    <property type="entry name" value="dTDP_HR_like_SDR_e"/>
    <property type="match status" value="1"/>
</dbReference>